<gene>
    <name evidence="6" type="ORF">UFOPK3610_01178</name>
</gene>
<dbReference type="InterPro" id="IPR001940">
    <property type="entry name" value="Peptidase_S1C"/>
</dbReference>
<dbReference type="EMBL" id="CAFBMR010000046">
    <property type="protein sequence ID" value="CAB4916918.1"/>
    <property type="molecule type" value="Genomic_DNA"/>
</dbReference>
<dbReference type="InterPro" id="IPR001478">
    <property type="entry name" value="PDZ"/>
</dbReference>
<dbReference type="PANTHER" id="PTHR43343">
    <property type="entry name" value="PEPTIDASE S12"/>
    <property type="match status" value="1"/>
</dbReference>
<dbReference type="AlphaFoldDB" id="A0A6J7HCJ4"/>
<feature type="transmembrane region" description="Helical" evidence="4">
    <location>
        <begin position="44"/>
        <end position="67"/>
    </location>
</feature>
<dbReference type="Gene3D" id="2.40.10.120">
    <property type="match status" value="1"/>
</dbReference>
<dbReference type="SUPFAM" id="SSF50156">
    <property type="entry name" value="PDZ domain-like"/>
    <property type="match status" value="1"/>
</dbReference>
<sequence>MSETRPTYGYPDYGYPSHNNPYGYQAPQQEPPLPPKPPKSRRPWAALVVGAAVTAVVAGGVGGAVGYTAARATTPPAQTTASAGLVVAADTGEVSPPAAGSIAAIAVALQPSVVQLNVSGSQGSGTGSGFILRSDGYILTNNHVASIADGGGSIKVVFNDGSKADATLVGTNPGYDLAVVKVNKSGLPAVTLGTSGALQVGDSAIAIGSPLGLQGTVTSGIISALNRPVTAGGSGDAAYINAIQTDAAINPGNSGGPLVNGSGQVIGINSAIATMGQGGQTGSIGLGFAIPIDTAKRIAEEIIATGTSTTPIMGVELDMNYSGDGAKVTTVSAGGPAASGGVQTGDIVTEFDGQSIADATALIVDIRSHAPGDQVTLTVQRNGQTQDVTVTLGSK</sequence>
<dbReference type="Gene3D" id="2.30.42.10">
    <property type="match status" value="1"/>
</dbReference>
<protein>
    <submittedName>
        <fullName evidence="6">Unannotated protein</fullName>
    </submittedName>
</protein>
<keyword evidence="2" id="KW-0378">Hydrolase</keyword>
<dbReference type="InterPro" id="IPR009003">
    <property type="entry name" value="Peptidase_S1_PA"/>
</dbReference>
<evidence type="ECO:0000256" key="1">
    <source>
        <dbReference type="ARBA" id="ARBA00022670"/>
    </source>
</evidence>
<feature type="region of interest" description="Disordered" evidence="3">
    <location>
        <begin position="1"/>
        <end position="41"/>
    </location>
</feature>
<dbReference type="SMART" id="SM00228">
    <property type="entry name" value="PDZ"/>
    <property type="match status" value="1"/>
</dbReference>
<dbReference type="GO" id="GO:0006508">
    <property type="term" value="P:proteolysis"/>
    <property type="evidence" value="ECO:0007669"/>
    <property type="project" value="UniProtKB-KW"/>
</dbReference>
<feature type="domain" description="PDZ" evidence="5">
    <location>
        <begin position="302"/>
        <end position="383"/>
    </location>
</feature>
<evidence type="ECO:0000259" key="5">
    <source>
        <dbReference type="PROSITE" id="PS50106"/>
    </source>
</evidence>
<proteinExistence type="predicted"/>
<reference evidence="6" key="1">
    <citation type="submission" date="2020-05" db="EMBL/GenBank/DDBJ databases">
        <authorList>
            <person name="Chiriac C."/>
            <person name="Salcher M."/>
            <person name="Ghai R."/>
            <person name="Kavagutti S V."/>
        </authorList>
    </citation>
    <scope>NUCLEOTIDE SEQUENCE</scope>
</reference>
<dbReference type="CDD" id="cd06779">
    <property type="entry name" value="cpPDZ_Deg_HtrA-like"/>
    <property type="match status" value="1"/>
</dbReference>
<dbReference type="PRINTS" id="PR00834">
    <property type="entry name" value="PROTEASES2C"/>
</dbReference>
<dbReference type="InterPro" id="IPR051201">
    <property type="entry name" value="Chloro_Bact_Ser_Proteases"/>
</dbReference>
<evidence type="ECO:0000256" key="3">
    <source>
        <dbReference type="SAM" id="MobiDB-lite"/>
    </source>
</evidence>
<dbReference type="PANTHER" id="PTHR43343:SF3">
    <property type="entry name" value="PROTEASE DO-LIKE 8, CHLOROPLASTIC"/>
    <property type="match status" value="1"/>
</dbReference>
<keyword evidence="4" id="KW-0812">Transmembrane</keyword>
<dbReference type="InterPro" id="IPR036034">
    <property type="entry name" value="PDZ_sf"/>
</dbReference>
<evidence type="ECO:0000313" key="6">
    <source>
        <dbReference type="EMBL" id="CAB4916918.1"/>
    </source>
</evidence>
<dbReference type="Pfam" id="PF13180">
    <property type="entry name" value="PDZ_2"/>
    <property type="match status" value="1"/>
</dbReference>
<dbReference type="SUPFAM" id="SSF50494">
    <property type="entry name" value="Trypsin-like serine proteases"/>
    <property type="match status" value="1"/>
</dbReference>
<dbReference type="Pfam" id="PF13365">
    <property type="entry name" value="Trypsin_2"/>
    <property type="match status" value="1"/>
</dbReference>
<accession>A0A6J7HCJ4</accession>
<name>A0A6J7HCJ4_9ZZZZ</name>
<dbReference type="GO" id="GO:0004252">
    <property type="term" value="F:serine-type endopeptidase activity"/>
    <property type="evidence" value="ECO:0007669"/>
    <property type="project" value="InterPro"/>
</dbReference>
<keyword evidence="4" id="KW-0472">Membrane</keyword>
<evidence type="ECO:0000256" key="4">
    <source>
        <dbReference type="SAM" id="Phobius"/>
    </source>
</evidence>
<keyword evidence="1" id="KW-0645">Protease</keyword>
<dbReference type="PROSITE" id="PS50106">
    <property type="entry name" value="PDZ"/>
    <property type="match status" value="1"/>
</dbReference>
<keyword evidence="4" id="KW-1133">Transmembrane helix</keyword>
<evidence type="ECO:0000256" key="2">
    <source>
        <dbReference type="ARBA" id="ARBA00022801"/>
    </source>
</evidence>
<organism evidence="6">
    <name type="scientific">freshwater metagenome</name>
    <dbReference type="NCBI Taxonomy" id="449393"/>
    <lineage>
        <taxon>unclassified sequences</taxon>
        <taxon>metagenomes</taxon>
        <taxon>ecological metagenomes</taxon>
    </lineage>
</organism>